<dbReference type="PANTHER" id="PTHR12411">
    <property type="entry name" value="CYSTEINE PROTEASE FAMILY C1-RELATED"/>
    <property type="match status" value="1"/>
</dbReference>
<dbReference type="eggNOG" id="KOG1543">
    <property type="taxonomic scope" value="Eukaryota"/>
</dbReference>
<dbReference type="InterPro" id="IPR038765">
    <property type="entry name" value="Papain-like_cys_pep_sf"/>
</dbReference>
<dbReference type="OrthoDB" id="10253408at2759"/>
<evidence type="ECO:0000259" key="9">
    <source>
        <dbReference type="SMART" id="SM00848"/>
    </source>
</evidence>
<proteinExistence type="inferred from homology"/>
<sequence>LYICDNYKRRDQTETLGNSFCVMMTFHITKFLLSFFILISITCLSFSLSSESSYEDVFELFQMWKKEHGREYGNKEEMENRFEIFKSNLRYINEMNAKRNSPLQHRLGLNKFGDMSPEEFSKTYLSEIQMRSNWDDRKLKDDDDDCDNLPASIDWRKKGAVTEVRDQGNCQSHWAFSVIGAIEGLNKIVSGNLINLSAQELVDCDPASNGCAGGYYFNAFGWVIENGGIDTEANYPYIAKNGTCKENANKVVSIDNLLVLDGSEEALLCRTSKQPVSVSLDATGLQFYTGGVYGGENCTKNSRYTTLVALIVGYGSVDGEDYWIVKNSWGKDWGEKGYLFIKRNVSEEWPYGVCGINAAVGYPIKTVLASAM</sequence>
<dbReference type="SMART" id="SM00645">
    <property type="entry name" value="Pept_C1"/>
    <property type="match status" value="1"/>
</dbReference>
<dbReference type="InterPro" id="IPR013201">
    <property type="entry name" value="Prot_inhib_I29"/>
</dbReference>
<dbReference type="InterPro" id="IPR000668">
    <property type="entry name" value="Peptidase_C1A_C"/>
</dbReference>
<keyword evidence="5" id="KW-1015">Disulfide bond</keyword>
<dbReference type="FunFam" id="3.90.70.10:FF:000177">
    <property type="entry name" value="Cysteine proteinase RD21A"/>
    <property type="match status" value="1"/>
</dbReference>
<dbReference type="PROSITE" id="PS00640">
    <property type="entry name" value="THIOL_PROTEASE_ASN"/>
    <property type="match status" value="1"/>
</dbReference>
<keyword evidence="2" id="KW-0645">Protease</keyword>
<dbReference type="STRING" id="3827.A0A1S3EBE0"/>
<name>A0A1S3EBE0_CICAR</name>
<comment type="similarity">
    <text evidence="1">Belongs to the peptidase C1 family.</text>
</comment>
<dbReference type="KEGG" id="cam:101511050"/>
<dbReference type="SMART" id="SM00848">
    <property type="entry name" value="Inhibitor_I29"/>
    <property type="match status" value="1"/>
</dbReference>
<keyword evidence="7" id="KW-1133">Transmembrane helix</keyword>
<evidence type="ECO:0000256" key="3">
    <source>
        <dbReference type="ARBA" id="ARBA00022801"/>
    </source>
</evidence>
<keyword evidence="7" id="KW-0812">Transmembrane</keyword>
<dbReference type="GO" id="GO:0006508">
    <property type="term" value="P:proteolysis"/>
    <property type="evidence" value="ECO:0007669"/>
    <property type="project" value="UniProtKB-KW"/>
</dbReference>
<protein>
    <submittedName>
        <fullName evidence="11">Ervatamin-B-like</fullName>
    </submittedName>
</protein>
<keyword evidence="4" id="KW-0788">Thiol protease</keyword>
<feature type="domain" description="Cathepsin propeptide inhibitor" evidence="9">
    <location>
        <begin position="61"/>
        <end position="120"/>
    </location>
</feature>
<evidence type="ECO:0000313" key="11">
    <source>
        <dbReference type="RefSeq" id="XP_012572291.2"/>
    </source>
</evidence>
<evidence type="ECO:0000313" key="10">
    <source>
        <dbReference type="Proteomes" id="UP000087171"/>
    </source>
</evidence>
<dbReference type="SUPFAM" id="SSF54001">
    <property type="entry name" value="Cysteine proteinases"/>
    <property type="match status" value="1"/>
</dbReference>
<evidence type="ECO:0000256" key="4">
    <source>
        <dbReference type="ARBA" id="ARBA00022807"/>
    </source>
</evidence>
<dbReference type="Gene3D" id="3.90.70.10">
    <property type="entry name" value="Cysteine proteinases"/>
    <property type="match status" value="1"/>
</dbReference>
<accession>A0A1S3EBE0</accession>
<evidence type="ECO:0000256" key="7">
    <source>
        <dbReference type="SAM" id="Phobius"/>
    </source>
</evidence>
<dbReference type="Proteomes" id="UP000087171">
    <property type="component" value="Chromosome Ca6"/>
</dbReference>
<dbReference type="InterPro" id="IPR013128">
    <property type="entry name" value="Peptidase_C1A"/>
</dbReference>
<keyword evidence="10" id="KW-1185">Reference proteome</keyword>
<dbReference type="PaxDb" id="3827-XP_004504420.1"/>
<keyword evidence="7" id="KW-0472">Membrane</keyword>
<dbReference type="AlphaFoldDB" id="A0A1S3EBE0"/>
<organism evidence="10 11">
    <name type="scientific">Cicer arietinum</name>
    <name type="common">Chickpea</name>
    <name type="synonym">Garbanzo</name>
    <dbReference type="NCBI Taxonomy" id="3827"/>
    <lineage>
        <taxon>Eukaryota</taxon>
        <taxon>Viridiplantae</taxon>
        <taxon>Streptophyta</taxon>
        <taxon>Embryophyta</taxon>
        <taxon>Tracheophyta</taxon>
        <taxon>Spermatophyta</taxon>
        <taxon>Magnoliopsida</taxon>
        <taxon>eudicotyledons</taxon>
        <taxon>Gunneridae</taxon>
        <taxon>Pentapetalae</taxon>
        <taxon>rosids</taxon>
        <taxon>fabids</taxon>
        <taxon>Fabales</taxon>
        <taxon>Fabaceae</taxon>
        <taxon>Papilionoideae</taxon>
        <taxon>50 kb inversion clade</taxon>
        <taxon>NPAAA clade</taxon>
        <taxon>Hologalegina</taxon>
        <taxon>IRL clade</taxon>
        <taxon>Cicereae</taxon>
        <taxon>Cicer</taxon>
    </lineage>
</organism>
<evidence type="ECO:0000256" key="1">
    <source>
        <dbReference type="ARBA" id="ARBA00008455"/>
    </source>
</evidence>
<reference evidence="10" key="1">
    <citation type="journal article" date="2013" name="Nat. Biotechnol.">
        <title>Draft genome sequence of chickpea (Cicer arietinum) provides a resource for trait improvement.</title>
        <authorList>
            <person name="Varshney R.K."/>
            <person name="Song C."/>
            <person name="Saxena R.K."/>
            <person name="Azam S."/>
            <person name="Yu S."/>
            <person name="Sharpe A.G."/>
            <person name="Cannon S."/>
            <person name="Baek J."/>
            <person name="Rosen B.D."/>
            <person name="Tar'an B."/>
            <person name="Millan T."/>
            <person name="Zhang X."/>
            <person name="Ramsay L.D."/>
            <person name="Iwata A."/>
            <person name="Wang Y."/>
            <person name="Nelson W."/>
            <person name="Farmer A.D."/>
            <person name="Gaur P.M."/>
            <person name="Soderlund C."/>
            <person name="Penmetsa R.V."/>
            <person name="Xu C."/>
            <person name="Bharti A.K."/>
            <person name="He W."/>
            <person name="Winter P."/>
            <person name="Zhao S."/>
            <person name="Hane J.K."/>
            <person name="Carrasquilla-Garcia N."/>
            <person name="Condie J.A."/>
            <person name="Upadhyaya H.D."/>
            <person name="Luo M.C."/>
            <person name="Thudi M."/>
            <person name="Gowda C.L."/>
            <person name="Singh N.P."/>
            <person name="Lichtenzveig J."/>
            <person name="Gali K.K."/>
            <person name="Rubio J."/>
            <person name="Nadarajan N."/>
            <person name="Dolezel J."/>
            <person name="Bansal K.C."/>
            <person name="Xu X."/>
            <person name="Edwards D."/>
            <person name="Zhang G."/>
            <person name="Kahl G."/>
            <person name="Gil J."/>
            <person name="Singh K.B."/>
            <person name="Datta S.K."/>
            <person name="Jackson S.A."/>
            <person name="Wang J."/>
            <person name="Cook D.R."/>
        </authorList>
    </citation>
    <scope>NUCLEOTIDE SEQUENCE [LARGE SCALE GENOMIC DNA]</scope>
    <source>
        <strain evidence="10">cv. CDC Frontier</strain>
    </source>
</reference>
<dbReference type="InterPro" id="IPR039417">
    <property type="entry name" value="Peptidase_C1A_papain-like"/>
</dbReference>
<dbReference type="RefSeq" id="XP_012572291.2">
    <property type="nucleotide sequence ID" value="XM_012716837.2"/>
</dbReference>
<keyword evidence="6" id="KW-0325">Glycoprotein</keyword>
<feature type="domain" description="Peptidase C1A papain C-terminal" evidence="8">
    <location>
        <begin position="149"/>
        <end position="364"/>
    </location>
</feature>
<evidence type="ECO:0000256" key="2">
    <source>
        <dbReference type="ARBA" id="ARBA00022670"/>
    </source>
</evidence>
<keyword evidence="3" id="KW-0378">Hydrolase</keyword>
<reference evidence="11" key="2">
    <citation type="submission" date="2025-08" db="UniProtKB">
        <authorList>
            <consortium name="RefSeq"/>
        </authorList>
    </citation>
    <scope>IDENTIFICATION</scope>
    <source>
        <tissue evidence="11">Etiolated seedlings</tissue>
    </source>
</reference>
<feature type="transmembrane region" description="Helical" evidence="7">
    <location>
        <begin position="31"/>
        <end position="48"/>
    </location>
</feature>
<dbReference type="Pfam" id="PF08246">
    <property type="entry name" value="Inhibitor_I29"/>
    <property type="match status" value="1"/>
</dbReference>
<dbReference type="Pfam" id="PF00112">
    <property type="entry name" value="Peptidase_C1"/>
    <property type="match status" value="1"/>
</dbReference>
<dbReference type="GO" id="GO:0008234">
    <property type="term" value="F:cysteine-type peptidase activity"/>
    <property type="evidence" value="ECO:0007669"/>
    <property type="project" value="UniProtKB-KW"/>
</dbReference>
<dbReference type="CDD" id="cd02248">
    <property type="entry name" value="Peptidase_C1A"/>
    <property type="match status" value="1"/>
</dbReference>
<evidence type="ECO:0000259" key="8">
    <source>
        <dbReference type="SMART" id="SM00645"/>
    </source>
</evidence>
<evidence type="ECO:0000256" key="5">
    <source>
        <dbReference type="ARBA" id="ARBA00023157"/>
    </source>
</evidence>
<evidence type="ECO:0000256" key="6">
    <source>
        <dbReference type="ARBA" id="ARBA00023180"/>
    </source>
</evidence>
<dbReference type="InterPro" id="IPR025661">
    <property type="entry name" value="Pept_asp_AS"/>
</dbReference>
<gene>
    <name evidence="11" type="primary">LOC101511050</name>
</gene>
<feature type="non-terminal residue" evidence="11">
    <location>
        <position position="1"/>
    </location>
</feature>